<evidence type="ECO:0000313" key="2">
    <source>
        <dbReference type="EnsemblMetazoa" id="ADIR006922-PA"/>
    </source>
</evidence>
<keyword evidence="1" id="KW-0732">Signal</keyword>
<dbReference type="AlphaFoldDB" id="A0A182NGZ9"/>
<evidence type="ECO:0000256" key="1">
    <source>
        <dbReference type="SAM" id="SignalP"/>
    </source>
</evidence>
<accession>A0A182NGZ9</accession>
<evidence type="ECO:0000313" key="3">
    <source>
        <dbReference type="Proteomes" id="UP000075884"/>
    </source>
</evidence>
<sequence length="251" mass="26802">MHPTCLLCVAVALTLGIWLQPTGASFLQANTNPAVKEFGVADAALVLCFDKTVYSLGRSPVSLAHITDKNINYVRVETLQPGYKGGVDAEITGGAIKKPNIIVTLTEGGKKSLFKSNLPFVRSNMGSRSGRGVVVLVAVLLIGWRPAAGNLGGNQNLIVQFGTYDAMLQECFYQKLYSGMVSPQSVTFNNPAAKAIKYIIVVSDQKIDHGGISAAITMGMIDSTAITVQVNASPQSIKFINNMTVRMFCAK</sequence>
<reference evidence="3" key="1">
    <citation type="submission" date="2013-03" db="EMBL/GenBank/DDBJ databases">
        <title>The Genome Sequence of Anopheles dirus WRAIR2.</title>
        <authorList>
            <consortium name="The Broad Institute Genomics Platform"/>
            <person name="Neafsey D.E."/>
            <person name="Walton C."/>
            <person name="Walker B."/>
            <person name="Young S.K."/>
            <person name="Zeng Q."/>
            <person name="Gargeya S."/>
            <person name="Fitzgerald M."/>
            <person name="Haas B."/>
            <person name="Abouelleil A."/>
            <person name="Allen A.W."/>
            <person name="Alvarado L."/>
            <person name="Arachchi H.M."/>
            <person name="Berlin A.M."/>
            <person name="Chapman S.B."/>
            <person name="Gainer-Dewar J."/>
            <person name="Goldberg J."/>
            <person name="Griggs A."/>
            <person name="Gujja S."/>
            <person name="Hansen M."/>
            <person name="Howarth C."/>
            <person name="Imamovic A."/>
            <person name="Ireland A."/>
            <person name="Larimer J."/>
            <person name="McCowan C."/>
            <person name="Murphy C."/>
            <person name="Pearson M."/>
            <person name="Poon T.W."/>
            <person name="Priest M."/>
            <person name="Roberts A."/>
            <person name="Saif S."/>
            <person name="Shea T."/>
            <person name="Sisk P."/>
            <person name="Sykes S."/>
            <person name="Wortman J."/>
            <person name="Nusbaum C."/>
            <person name="Birren B."/>
        </authorList>
    </citation>
    <scope>NUCLEOTIDE SEQUENCE [LARGE SCALE GENOMIC DNA]</scope>
    <source>
        <strain evidence="3">WRAIR2</strain>
    </source>
</reference>
<protein>
    <submittedName>
        <fullName evidence="2">Uncharacterized protein</fullName>
    </submittedName>
</protein>
<organism evidence="2 3">
    <name type="scientific">Anopheles dirus</name>
    <dbReference type="NCBI Taxonomy" id="7168"/>
    <lineage>
        <taxon>Eukaryota</taxon>
        <taxon>Metazoa</taxon>
        <taxon>Ecdysozoa</taxon>
        <taxon>Arthropoda</taxon>
        <taxon>Hexapoda</taxon>
        <taxon>Insecta</taxon>
        <taxon>Pterygota</taxon>
        <taxon>Neoptera</taxon>
        <taxon>Endopterygota</taxon>
        <taxon>Diptera</taxon>
        <taxon>Nematocera</taxon>
        <taxon>Culicoidea</taxon>
        <taxon>Culicidae</taxon>
        <taxon>Anophelinae</taxon>
        <taxon>Anopheles</taxon>
    </lineage>
</organism>
<dbReference type="EnsemblMetazoa" id="ADIR006922-RA">
    <property type="protein sequence ID" value="ADIR006922-PA"/>
    <property type="gene ID" value="ADIR006922"/>
</dbReference>
<proteinExistence type="predicted"/>
<feature type="chain" id="PRO_5008129952" evidence="1">
    <location>
        <begin position="25"/>
        <end position="251"/>
    </location>
</feature>
<feature type="signal peptide" evidence="1">
    <location>
        <begin position="1"/>
        <end position="24"/>
    </location>
</feature>
<name>A0A182NGZ9_9DIPT</name>
<keyword evidence="3" id="KW-1185">Reference proteome</keyword>
<dbReference type="VEuPathDB" id="VectorBase:ADIR006922"/>
<dbReference type="Proteomes" id="UP000075884">
    <property type="component" value="Unassembled WGS sequence"/>
</dbReference>
<reference evidence="2" key="2">
    <citation type="submission" date="2020-05" db="UniProtKB">
        <authorList>
            <consortium name="EnsemblMetazoa"/>
        </authorList>
    </citation>
    <scope>IDENTIFICATION</scope>
    <source>
        <strain evidence="2">WRAIR2</strain>
    </source>
</reference>